<dbReference type="RefSeq" id="WP_083076467.1">
    <property type="nucleotide sequence ID" value="NZ_LIGX01000010.1"/>
</dbReference>
<gene>
    <name evidence="1" type="ORF">PYTT_0605</name>
</gene>
<organism evidence="1 2">
    <name type="scientific">Akkermansia glycaniphila</name>
    <dbReference type="NCBI Taxonomy" id="1679444"/>
    <lineage>
        <taxon>Bacteria</taxon>
        <taxon>Pseudomonadati</taxon>
        <taxon>Verrucomicrobiota</taxon>
        <taxon>Verrucomicrobiia</taxon>
        <taxon>Verrucomicrobiales</taxon>
        <taxon>Akkermansiaceae</taxon>
        <taxon>Akkermansia</taxon>
    </lineage>
</organism>
<dbReference type="AlphaFoldDB" id="A0A1C7PDX0"/>
<dbReference type="EMBL" id="LT629973">
    <property type="protein sequence ID" value="SEH76959.1"/>
    <property type="molecule type" value="Genomic_DNA"/>
</dbReference>
<dbReference type="NCBIfam" id="TIGR03790">
    <property type="entry name" value="TIGR03790 family protein"/>
    <property type="match status" value="1"/>
</dbReference>
<dbReference type="InterPro" id="IPR022265">
    <property type="entry name" value="CHP03790"/>
</dbReference>
<evidence type="ECO:0000313" key="2">
    <source>
        <dbReference type="Proteomes" id="UP000176204"/>
    </source>
</evidence>
<evidence type="ECO:0000313" key="1">
    <source>
        <dbReference type="EMBL" id="SEH76959.1"/>
    </source>
</evidence>
<protein>
    <submittedName>
        <fullName evidence="1">Tigr03790: tigr03790 family protein</fullName>
    </submittedName>
</protein>
<dbReference type="STRING" id="1679444.PYTT_0605"/>
<dbReference type="OrthoDB" id="9771443at2"/>
<proteinExistence type="predicted"/>
<dbReference type="Proteomes" id="UP000176204">
    <property type="component" value="Chromosome I"/>
</dbReference>
<accession>A0A1C7PDX0</accession>
<keyword evidence="2" id="KW-1185">Reference proteome</keyword>
<dbReference type="KEGG" id="agl:PYTT_0605"/>
<name>A0A1C7PDX0_9BACT</name>
<dbReference type="PATRIC" id="fig|1679444.3.peg.2027"/>
<sequence length="515" mass="56184">MHFLICFIVLCLSVCRADDLQPRHVAVVYNEKSDFSRECAKRYAELRGIPAAQVVGLSCAVREEVSRKEFEAEVLVPLARTAAQRGWWLPTLIGQAGNGSGAEVYVLVLMPDLPLKVREEPRSKGQPWQQTTAAAVDSELALLGVRDVPRAGMLKNPYYGQDESFVMSGYPVMLVSRIDAPSKEACRRMIEDPVQVEKAGGLWGWMSVDAGGPYGEGDKWMQSIAATASGKGVPVLMDSARETLPAHYPLPGPLASYFGWYAGEVNGPFADASFRFAKGAVAVHLHSFSATTMKSAVRTWSGPLLERGAAVTLGNVYEPFLGGSHHLDVFYDRLLKGYSVAEAAAMAAPAFSWQCVVFGDPLYRPFAGMKKEGMKKDARFRLFQAWFVAVASWGGEADVLAAQVEKAARQPGNAGLWEMLASRALVRKDFSKAVRYLSEALLSATGLGDRVRLQLLLADAYKGNGQEGECVGELRRMLMVLGNTEYAEMIRKKASVFPALKTLAEDPAVRSSKVK</sequence>
<reference evidence="2" key="1">
    <citation type="submission" date="2016-09" db="EMBL/GenBank/DDBJ databases">
        <authorList>
            <person name="Koehorst J."/>
        </authorList>
    </citation>
    <scope>NUCLEOTIDE SEQUENCE [LARGE SCALE GENOMIC DNA]</scope>
</reference>